<reference evidence="3" key="1">
    <citation type="submission" date="2020-04" db="EMBL/GenBank/DDBJ databases">
        <authorList>
            <person name="Zhang T."/>
        </authorList>
    </citation>
    <scope>NUCLEOTIDE SEQUENCE</scope>
    <source>
        <strain evidence="3">HKST-UBA01</strain>
    </source>
</reference>
<evidence type="ECO:0000313" key="3">
    <source>
        <dbReference type="EMBL" id="MCA9729715.1"/>
    </source>
</evidence>
<sequence length="104" mass="10964">MGLLQFVKEAGEKLLHRPAKAETAPSAPTSTGAASAPEPDFARSLEILLGDMGFALENAEITFADGRVTVTGVADTQETREKAVLVLGNVQGVAEVDDRLEVKK</sequence>
<dbReference type="Proteomes" id="UP000697710">
    <property type="component" value="Unassembled WGS sequence"/>
</dbReference>
<dbReference type="PROSITE" id="PS50914">
    <property type="entry name" value="BON"/>
    <property type="match status" value="1"/>
</dbReference>
<dbReference type="Pfam" id="PF04972">
    <property type="entry name" value="BON"/>
    <property type="match status" value="1"/>
</dbReference>
<feature type="domain" description="BON" evidence="2">
    <location>
        <begin position="36"/>
        <end position="104"/>
    </location>
</feature>
<reference evidence="3" key="2">
    <citation type="journal article" date="2021" name="Microbiome">
        <title>Successional dynamics and alternative stable states in a saline activated sludge microbial community over 9 years.</title>
        <authorList>
            <person name="Wang Y."/>
            <person name="Ye J."/>
            <person name="Ju F."/>
            <person name="Liu L."/>
            <person name="Boyd J.A."/>
            <person name="Deng Y."/>
            <person name="Parks D.H."/>
            <person name="Jiang X."/>
            <person name="Yin X."/>
            <person name="Woodcroft B.J."/>
            <person name="Tyson G.W."/>
            <person name="Hugenholtz P."/>
            <person name="Polz M.F."/>
            <person name="Zhang T."/>
        </authorList>
    </citation>
    <scope>NUCLEOTIDE SEQUENCE</scope>
    <source>
        <strain evidence="3">HKST-UBA01</strain>
    </source>
</reference>
<protein>
    <submittedName>
        <fullName evidence="3">BON domain-containing protein</fullName>
    </submittedName>
</protein>
<gene>
    <name evidence="3" type="ORF">KC729_18680</name>
</gene>
<name>A0A956RR61_UNCEI</name>
<dbReference type="EMBL" id="JAGQHR010000812">
    <property type="protein sequence ID" value="MCA9729715.1"/>
    <property type="molecule type" value="Genomic_DNA"/>
</dbReference>
<evidence type="ECO:0000313" key="4">
    <source>
        <dbReference type="Proteomes" id="UP000697710"/>
    </source>
</evidence>
<evidence type="ECO:0000259" key="2">
    <source>
        <dbReference type="PROSITE" id="PS50914"/>
    </source>
</evidence>
<dbReference type="InterPro" id="IPR007055">
    <property type="entry name" value="BON_dom"/>
</dbReference>
<organism evidence="3 4">
    <name type="scientific">Eiseniibacteriota bacterium</name>
    <dbReference type="NCBI Taxonomy" id="2212470"/>
    <lineage>
        <taxon>Bacteria</taxon>
        <taxon>Candidatus Eiseniibacteriota</taxon>
    </lineage>
</organism>
<dbReference type="AlphaFoldDB" id="A0A956RR61"/>
<feature type="compositionally biased region" description="Low complexity" evidence="1">
    <location>
        <begin position="21"/>
        <end position="38"/>
    </location>
</feature>
<feature type="region of interest" description="Disordered" evidence="1">
    <location>
        <begin position="15"/>
        <end position="38"/>
    </location>
</feature>
<comment type="caution">
    <text evidence="3">The sequence shown here is derived from an EMBL/GenBank/DDBJ whole genome shotgun (WGS) entry which is preliminary data.</text>
</comment>
<accession>A0A956RR61</accession>
<proteinExistence type="predicted"/>
<dbReference type="Gene3D" id="3.30.1340.30">
    <property type="match status" value="1"/>
</dbReference>
<evidence type="ECO:0000256" key="1">
    <source>
        <dbReference type="SAM" id="MobiDB-lite"/>
    </source>
</evidence>
<feature type="non-terminal residue" evidence="3">
    <location>
        <position position="104"/>
    </location>
</feature>